<reference evidence="2" key="2">
    <citation type="submission" date="2017-01" db="EMBL/GenBank/DDBJ databases">
        <authorList>
            <person name="Mah S.A."/>
            <person name="Swanson W.J."/>
            <person name="Moy G.W."/>
            <person name="Vacquier V.D."/>
        </authorList>
    </citation>
    <scope>NUCLEOTIDE SEQUENCE [LARGE SCALE GENOMIC DNA]</scope>
    <source>
        <strain evidence="2">DSM 21068</strain>
    </source>
</reference>
<reference evidence="3" key="3">
    <citation type="submission" date="2017-01" db="EMBL/GenBank/DDBJ databases">
        <authorList>
            <person name="Varghese N."/>
            <person name="Submissions S."/>
        </authorList>
    </citation>
    <scope>NUCLEOTIDE SEQUENCE [LARGE SCALE GENOMIC DNA]</scope>
    <source>
        <strain evidence="3">DSM 21068</strain>
    </source>
</reference>
<evidence type="ECO:0008006" key="5">
    <source>
        <dbReference type="Google" id="ProtNLM"/>
    </source>
</evidence>
<dbReference type="EMBL" id="FTOJ01000006">
    <property type="protein sequence ID" value="SIS91169.1"/>
    <property type="molecule type" value="Genomic_DNA"/>
</dbReference>
<reference evidence="1 4" key="1">
    <citation type="submission" date="2016-11" db="EMBL/GenBank/DDBJ databases">
        <title>Whole genomes of Flavobacteriaceae.</title>
        <authorList>
            <person name="Stine C."/>
            <person name="Li C."/>
            <person name="Tadesse D."/>
        </authorList>
    </citation>
    <scope>NUCLEOTIDE SEQUENCE [LARGE SCALE GENOMIC DNA]</scope>
    <source>
        <strain evidence="1 4">DSM 21068</strain>
    </source>
</reference>
<dbReference type="STRING" id="551459.SAMN05421796_10633"/>
<name>A0A1N7MZ60_9FLAO</name>
<dbReference type="AlphaFoldDB" id="A0A1N7MZ60"/>
<evidence type="ECO:0000313" key="1">
    <source>
        <dbReference type="EMBL" id="PQA93888.1"/>
    </source>
</evidence>
<dbReference type="EMBL" id="MUGO01000012">
    <property type="protein sequence ID" value="PQA93888.1"/>
    <property type="molecule type" value="Genomic_DNA"/>
</dbReference>
<protein>
    <recommendedName>
        <fullName evidence="5">SnoaL-like domain-containing protein</fullName>
    </recommendedName>
</protein>
<dbReference type="Proteomes" id="UP000186246">
    <property type="component" value="Unassembled WGS sequence"/>
</dbReference>
<dbReference type="InterPro" id="IPR032710">
    <property type="entry name" value="NTF2-like_dom_sf"/>
</dbReference>
<dbReference type="Proteomes" id="UP000238314">
    <property type="component" value="Unassembled WGS sequence"/>
</dbReference>
<evidence type="ECO:0000313" key="3">
    <source>
        <dbReference type="Proteomes" id="UP000186246"/>
    </source>
</evidence>
<sequence length="132" mass="15611">MEKVQKGKIEKIEAFLEKWFIYFDQVDESSFLTKYLSEDVKMKFPGNDLFTGHERFNKWFAESKSNLLGNTAHHVSEIKVSERSENQFDISFNVRYVAPMKHAVVNLNLKEDWKLTWDIVKDEPVITEYIVS</sequence>
<accession>A0A1N7MZ60</accession>
<proteinExistence type="predicted"/>
<gene>
    <name evidence="1" type="ORF">B0A70_08880</name>
    <name evidence="2" type="ORF">SAMN05421796_10633</name>
</gene>
<evidence type="ECO:0000313" key="2">
    <source>
        <dbReference type="EMBL" id="SIS91169.1"/>
    </source>
</evidence>
<dbReference type="RefSeq" id="WP_076451933.1">
    <property type="nucleotide sequence ID" value="NZ_FTOJ01000006.1"/>
</dbReference>
<dbReference type="OrthoDB" id="1254615at2"/>
<organism evidence="2 3">
    <name type="scientific">Chryseobacterium piscicola</name>
    <dbReference type="NCBI Taxonomy" id="551459"/>
    <lineage>
        <taxon>Bacteria</taxon>
        <taxon>Pseudomonadati</taxon>
        <taxon>Bacteroidota</taxon>
        <taxon>Flavobacteriia</taxon>
        <taxon>Flavobacteriales</taxon>
        <taxon>Weeksellaceae</taxon>
        <taxon>Chryseobacterium group</taxon>
        <taxon>Chryseobacterium</taxon>
    </lineage>
</organism>
<keyword evidence="4" id="KW-1185">Reference proteome</keyword>
<evidence type="ECO:0000313" key="4">
    <source>
        <dbReference type="Proteomes" id="UP000238314"/>
    </source>
</evidence>
<dbReference type="SUPFAM" id="SSF54427">
    <property type="entry name" value="NTF2-like"/>
    <property type="match status" value="1"/>
</dbReference>